<dbReference type="InterPro" id="IPR043502">
    <property type="entry name" value="DNA/RNA_pol_sf"/>
</dbReference>
<keyword evidence="7" id="KW-1279">T cell receptor</keyword>
<keyword evidence="4" id="KW-1064">Adaptive immunity</keyword>
<keyword evidence="6" id="KW-0393">Immunoglobulin domain</keyword>
<dbReference type="SMART" id="SM00409">
    <property type="entry name" value="IG"/>
    <property type="match status" value="1"/>
</dbReference>
<dbReference type="GO" id="GO:0002250">
    <property type="term" value="P:adaptive immune response"/>
    <property type="evidence" value="ECO:0007669"/>
    <property type="project" value="UniProtKB-KW"/>
</dbReference>
<keyword evidence="8" id="KW-0175">Coiled coil</keyword>
<dbReference type="InterPro" id="IPR043128">
    <property type="entry name" value="Rev_trsase/Diguanyl_cyclase"/>
</dbReference>
<feature type="coiled-coil region" evidence="8">
    <location>
        <begin position="31"/>
        <end position="65"/>
    </location>
</feature>
<feature type="domain" description="Reverse transcriptase" evidence="10">
    <location>
        <begin position="1"/>
        <end position="249"/>
    </location>
</feature>
<proteinExistence type="inferred from homology"/>
<gene>
    <name evidence="11" type="ORF">QTP70_015418</name>
</gene>
<keyword evidence="12" id="KW-1185">Reference proteome</keyword>
<evidence type="ECO:0000256" key="5">
    <source>
        <dbReference type="ARBA" id="ARBA00023170"/>
    </source>
</evidence>
<evidence type="ECO:0000256" key="8">
    <source>
        <dbReference type="SAM" id="Coils"/>
    </source>
</evidence>
<dbReference type="EMBL" id="JAUCMX010000048">
    <property type="protein sequence ID" value="KAK3506353.1"/>
    <property type="molecule type" value="Genomic_DNA"/>
</dbReference>
<dbReference type="Proteomes" id="UP001274896">
    <property type="component" value="Unassembled WGS sequence"/>
</dbReference>
<keyword evidence="3" id="KW-0732">Signal</keyword>
<dbReference type="PROSITE" id="PS50835">
    <property type="entry name" value="IG_LIKE"/>
    <property type="match status" value="1"/>
</dbReference>
<dbReference type="EC" id="3.1.26.4" evidence="2"/>
<evidence type="ECO:0000256" key="6">
    <source>
        <dbReference type="ARBA" id="ARBA00023319"/>
    </source>
</evidence>
<dbReference type="Gene3D" id="3.30.70.270">
    <property type="match status" value="1"/>
</dbReference>
<dbReference type="Pfam" id="PF07686">
    <property type="entry name" value="V-set"/>
    <property type="match status" value="1"/>
</dbReference>
<dbReference type="PANTHER" id="PTHR19367:SF18">
    <property type="entry name" value="T CELL RECEPTOR ALPHA VARIABLE 16"/>
    <property type="match status" value="1"/>
</dbReference>
<dbReference type="InterPro" id="IPR003599">
    <property type="entry name" value="Ig_sub"/>
</dbReference>
<accession>A0AAE0PQJ5</accession>
<dbReference type="GO" id="GO:0004523">
    <property type="term" value="F:RNA-DNA hybrid ribonuclease activity"/>
    <property type="evidence" value="ECO:0007669"/>
    <property type="project" value="UniProtKB-EC"/>
</dbReference>
<dbReference type="InterPro" id="IPR007110">
    <property type="entry name" value="Ig-like_dom"/>
</dbReference>
<comment type="caution">
    <text evidence="11">The sequence shown here is derived from an EMBL/GenBank/DDBJ whole genome shotgun (WGS) entry which is preliminary data.</text>
</comment>
<dbReference type="InterPro" id="IPR036179">
    <property type="entry name" value="Ig-like_dom_sf"/>
</dbReference>
<dbReference type="InterPro" id="IPR013783">
    <property type="entry name" value="Ig-like_fold"/>
</dbReference>
<dbReference type="SUPFAM" id="SSF48726">
    <property type="entry name" value="Immunoglobulin"/>
    <property type="match status" value="1"/>
</dbReference>
<name>A0AAE0PQJ5_9TELE</name>
<evidence type="ECO:0000256" key="4">
    <source>
        <dbReference type="ARBA" id="ARBA00023130"/>
    </source>
</evidence>
<keyword evidence="5" id="KW-0675">Receptor</keyword>
<feature type="domain" description="Ig-like" evidence="9">
    <location>
        <begin position="282"/>
        <end position="369"/>
    </location>
</feature>
<evidence type="ECO:0000313" key="11">
    <source>
        <dbReference type="EMBL" id="KAK3506353.1"/>
    </source>
</evidence>
<evidence type="ECO:0000259" key="9">
    <source>
        <dbReference type="PROSITE" id="PS50835"/>
    </source>
</evidence>
<evidence type="ECO:0000313" key="12">
    <source>
        <dbReference type="Proteomes" id="UP001274896"/>
    </source>
</evidence>
<keyword evidence="7" id="KW-0391">Immunity</keyword>
<dbReference type="SMART" id="SM00406">
    <property type="entry name" value="IGv"/>
    <property type="match status" value="1"/>
</dbReference>
<evidence type="ECO:0000259" key="10">
    <source>
        <dbReference type="PROSITE" id="PS50878"/>
    </source>
</evidence>
<protein>
    <recommendedName>
        <fullName evidence="2">ribonuclease H</fullName>
        <ecNumber evidence="2">3.1.26.4</ecNumber>
    </recommendedName>
</protein>
<dbReference type="Pfam" id="PF00078">
    <property type="entry name" value="RVT_1"/>
    <property type="match status" value="1"/>
</dbReference>
<dbReference type="Gene3D" id="2.60.40.10">
    <property type="entry name" value="Immunoglobulins"/>
    <property type="match status" value="1"/>
</dbReference>
<evidence type="ECO:0000256" key="3">
    <source>
        <dbReference type="ARBA" id="ARBA00022729"/>
    </source>
</evidence>
<dbReference type="AlphaFoldDB" id="A0AAE0PQJ5"/>
<organism evidence="11 12">
    <name type="scientific">Hemibagrus guttatus</name>
    <dbReference type="NCBI Taxonomy" id="175788"/>
    <lineage>
        <taxon>Eukaryota</taxon>
        <taxon>Metazoa</taxon>
        <taxon>Chordata</taxon>
        <taxon>Craniata</taxon>
        <taxon>Vertebrata</taxon>
        <taxon>Euteleostomi</taxon>
        <taxon>Actinopterygii</taxon>
        <taxon>Neopterygii</taxon>
        <taxon>Teleostei</taxon>
        <taxon>Ostariophysi</taxon>
        <taxon>Siluriformes</taxon>
        <taxon>Bagridae</taxon>
        <taxon>Hemibagrus</taxon>
    </lineage>
</organism>
<dbReference type="InterPro" id="IPR013106">
    <property type="entry name" value="Ig_V-set"/>
</dbReference>
<comment type="similarity">
    <text evidence="1">Belongs to the beta type-B retroviral polymerase family. HERV class-II K(HML-2) pol subfamily.</text>
</comment>
<dbReference type="GO" id="GO:0042101">
    <property type="term" value="C:T cell receptor complex"/>
    <property type="evidence" value="ECO:0007669"/>
    <property type="project" value="UniProtKB-KW"/>
</dbReference>
<dbReference type="SUPFAM" id="SSF56672">
    <property type="entry name" value="DNA/RNA polymerases"/>
    <property type="match status" value="1"/>
</dbReference>
<evidence type="ECO:0000256" key="7">
    <source>
        <dbReference type="ARBA" id="ARBA00043266"/>
    </source>
</evidence>
<sequence length="399" mass="46327">MLGVSSGRRKEDKETWWWNEKVHDSIQRKRLAKKKWDMDRTEENRQEYKELQRRVKREVSKAKQKAYDELYTRLDTREGEKDLYRLARQRDRDGKDVQQVRVIKDRDGRVLTNLEKAYDRVPREELWYCMRKSGVAEKYVFRLCRTVVRCAVGQTEEFKVEVGLHQGSSLSPFLFAIVMDQLSEEVRQESPWTMMFADDIVICSESREQVEENLERWRFVLERRGMKVSRILSVSSLFASPRLYVGRCGVAVSVSCHVSCSMFNKTPFCFTEASRWVCYIQPDTAGGNIDEGDDVTLSCRYKLSGVSVTLHWYRQYPTSNPEFLLYIDTSGFKSDPIPPRLNANVDKNMQQVDLIISSAAVSDSALYYCALEPTVTGNPAALYKNSHSFVIFNTVLLVN</sequence>
<dbReference type="InterPro" id="IPR051287">
    <property type="entry name" value="TCR_variable_region"/>
</dbReference>
<dbReference type="InterPro" id="IPR000477">
    <property type="entry name" value="RT_dom"/>
</dbReference>
<dbReference type="PROSITE" id="PS50878">
    <property type="entry name" value="RT_POL"/>
    <property type="match status" value="1"/>
</dbReference>
<evidence type="ECO:0000256" key="1">
    <source>
        <dbReference type="ARBA" id="ARBA00010879"/>
    </source>
</evidence>
<dbReference type="PANTHER" id="PTHR19367">
    <property type="entry name" value="T-CELL RECEPTOR ALPHA CHAIN V REGION"/>
    <property type="match status" value="1"/>
</dbReference>
<evidence type="ECO:0000256" key="2">
    <source>
        <dbReference type="ARBA" id="ARBA00012180"/>
    </source>
</evidence>
<reference evidence="11" key="1">
    <citation type="submission" date="2023-06" db="EMBL/GenBank/DDBJ databases">
        <title>Male Hemibagrus guttatus genome.</title>
        <authorList>
            <person name="Bian C."/>
        </authorList>
    </citation>
    <scope>NUCLEOTIDE SEQUENCE</scope>
    <source>
        <strain evidence="11">Male_cb2023</strain>
        <tissue evidence="11">Muscle</tissue>
    </source>
</reference>